<reference evidence="1 2" key="1">
    <citation type="journal article" date="2016" name="Nat. Commun.">
        <title>Thousands of microbial genomes shed light on interconnected biogeochemical processes in an aquifer system.</title>
        <authorList>
            <person name="Anantharaman K."/>
            <person name="Brown C.T."/>
            <person name="Hug L.A."/>
            <person name="Sharon I."/>
            <person name="Castelle C.J."/>
            <person name="Probst A.J."/>
            <person name="Thomas B.C."/>
            <person name="Singh A."/>
            <person name="Wilkins M.J."/>
            <person name="Karaoz U."/>
            <person name="Brodie E.L."/>
            <person name="Williams K.H."/>
            <person name="Hubbard S.S."/>
            <person name="Banfield J.F."/>
        </authorList>
    </citation>
    <scope>NUCLEOTIDE SEQUENCE [LARGE SCALE GENOMIC DNA]</scope>
</reference>
<accession>A0A1F6DY07</accession>
<gene>
    <name evidence="1" type="ORF">A3D71_01480</name>
</gene>
<dbReference type="Proteomes" id="UP000177652">
    <property type="component" value="Unassembled WGS sequence"/>
</dbReference>
<proteinExistence type="predicted"/>
<name>A0A1F6DY07_9BACT</name>
<dbReference type="STRING" id="1798497.A3D71_01480"/>
<dbReference type="EMBL" id="MFLK01000018">
    <property type="protein sequence ID" value="OGG66170.1"/>
    <property type="molecule type" value="Genomic_DNA"/>
</dbReference>
<evidence type="ECO:0000313" key="2">
    <source>
        <dbReference type="Proteomes" id="UP000177652"/>
    </source>
</evidence>
<evidence type="ECO:0000313" key="1">
    <source>
        <dbReference type="EMBL" id="OGG66170.1"/>
    </source>
</evidence>
<protein>
    <submittedName>
        <fullName evidence="1">Uncharacterized protein</fullName>
    </submittedName>
</protein>
<sequence>MLDTIRAVICEKLPMPHAAVWWISEVHRLDKTYHNVDIPRAMREIKNIGLTRELSPYSYDENVYYGYKLDFCFLDTTCQEYEWTYVVVDEEEAARLTERYLKNAQFN</sequence>
<comment type="caution">
    <text evidence="1">The sequence shown here is derived from an EMBL/GenBank/DDBJ whole genome shotgun (WGS) entry which is preliminary data.</text>
</comment>
<organism evidence="1 2">
    <name type="scientific">Candidatus Kaiserbacteria bacterium RIFCSPHIGHO2_02_FULL_55_20</name>
    <dbReference type="NCBI Taxonomy" id="1798497"/>
    <lineage>
        <taxon>Bacteria</taxon>
        <taxon>Candidatus Kaiseribacteriota</taxon>
    </lineage>
</organism>
<dbReference type="AlphaFoldDB" id="A0A1F6DY07"/>